<dbReference type="EMBL" id="JBHSPF010000024">
    <property type="protein sequence ID" value="MFC5628564.1"/>
    <property type="molecule type" value="Genomic_DNA"/>
</dbReference>
<dbReference type="RefSeq" id="WP_270897798.1">
    <property type="nucleotide sequence ID" value="NZ_JBHSPF010000024.1"/>
</dbReference>
<proteinExistence type="predicted"/>
<protein>
    <submittedName>
        <fullName evidence="1">NETI motif-containing protein</fullName>
    </submittedName>
</protein>
<comment type="caution">
    <text evidence="1">The sequence shown here is derived from an EMBL/GenBank/DDBJ whole genome shotgun (WGS) entry which is preliminary data.</text>
</comment>
<gene>
    <name evidence="1" type="ORF">ACFPTR_06590</name>
</gene>
<evidence type="ECO:0000313" key="1">
    <source>
        <dbReference type="EMBL" id="MFC5628564.1"/>
    </source>
</evidence>
<dbReference type="Proteomes" id="UP001596143">
    <property type="component" value="Unassembled WGS sequence"/>
</dbReference>
<reference evidence="2" key="1">
    <citation type="journal article" date="2019" name="Int. J. Syst. Evol. Microbiol.">
        <title>The Global Catalogue of Microorganisms (GCM) 10K type strain sequencing project: providing services to taxonomists for standard genome sequencing and annotation.</title>
        <authorList>
            <consortium name="The Broad Institute Genomics Platform"/>
            <consortium name="The Broad Institute Genome Sequencing Center for Infectious Disease"/>
            <person name="Wu L."/>
            <person name="Ma J."/>
        </authorList>
    </citation>
    <scope>NUCLEOTIDE SEQUENCE [LARGE SCALE GENOMIC DNA]</scope>
    <source>
        <strain evidence="2">CGMCC 1.15790</strain>
    </source>
</reference>
<sequence length="64" mass="7677">MGERKRKFQVEENEAIEDCLRRMKEAGYRPVRRVEKPVFQEVNKNGKIEKIPICQQIIFEGVRE</sequence>
<keyword evidence="2" id="KW-1185">Reference proteome</keyword>
<name>A0ABW0U740_9BACI</name>
<organism evidence="1 2">
    <name type="scientific">Aliibacillus thermotolerans</name>
    <dbReference type="NCBI Taxonomy" id="1834418"/>
    <lineage>
        <taxon>Bacteria</taxon>
        <taxon>Bacillati</taxon>
        <taxon>Bacillota</taxon>
        <taxon>Bacilli</taxon>
        <taxon>Bacillales</taxon>
        <taxon>Bacillaceae</taxon>
        <taxon>Aliibacillus</taxon>
    </lineage>
</organism>
<dbReference type="Pfam" id="PF14044">
    <property type="entry name" value="NETI"/>
    <property type="match status" value="1"/>
</dbReference>
<accession>A0ABW0U740</accession>
<dbReference type="InterPro" id="IPR025930">
    <property type="entry name" value="NETI"/>
</dbReference>
<evidence type="ECO:0000313" key="2">
    <source>
        <dbReference type="Proteomes" id="UP001596143"/>
    </source>
</evidence>